<keyword evidence="3" id="KW-1185">Reference proteome</keyword>
<evidence type="ECO:0000259" key="1">
    <source>
        <dbReference type="PROSITE" id="PS51186"/>
    </source>
</evidence>
<dbReference type="InterPro" id="IPR000182">
    <property type="entry name" value="GNAT_dom"/>
</dbReference>
<evidence type="ECO:0000313" key="3">
    <source>
        <dbReference type="Proteomes" id="UP000299102"/>
    </source>
</evidence>
<dbReference type="GO" id="GO:0016747">
    <property type="term" value="F:acyltransferase activity, transferring groups other than amino-acyl groups"/>
    <property type="evidence" value="ECO:0007669"/>
    <property type="project" value="InterPro"/>
</dbReference>
<protein>
    <recommendedName>
        <fullName evidence="1">N-acetyltransferase domain-containing protein</fullName>
    </recommendedName>
</protein>
<dbReference type="InterPro" id="IPR016181">
    <property type="entry name" value="Acyl_CoA_acyltransferase"/>
</dbReference>
<dbReference type="InterPro" id="IPR053225">
    <property type="entry name" value="Acyl-CoA_N-acyltransferase"/>
</dbReference>
<dbReference type="PROSITE" id="PS51186">
    <property type="entry name" value="GNAT"/>
    <property type="match status" value="1"/>
</dbReference>
<dbReference type="Proteomes" id="UP000299102">
    <property type="component" value="Unassembled WGS sequence"/>
</dbReference>
<name>A0A4C1ZPP3_EUMVA</name>
<organism evidence="2 3">
    <name type="scientific">Eumeta variegata</name>
    <name type="common">Bagworm moth</name>
    <name type="synonym">Eumeta japonica</name>
    <dbReference type="NCBI Taxonomy" id="151549"/>
    <lineage>
        <taxon>Eukaryota</taxon>
        <taxon>Metazoa</taxon>
        <taxon>Ecdysozoa</taxon>
        <taxon>Arthropoda</taxon>
        <taxon>Hexapoda</taxon>
        <taxon>Insecta</taxon>
        <taxon>Pterygota</taxon>
        <taxon>Neoptera</taxon>
        <taxon>Endopterygota</taxon>
        <taxon>Lepidoptera</taxon>
        <taxon>Glossata</taxon>
        <taxon>Ditrysia</taxon>
        <taxon>Tineoidea</taxon>
        <taxon>Psychidae</taxon>
        <taxon>Oiketicinae</taxon>
        <taxon>Eumeta</taxon>
    </lineage>
</organism>
<proteinExistence type="predicted"/>
<sequence length="146" mass="16113">MEVGQIREPGSHCGRCGGRAAITTTARGPISTRALANFFEFLIDGGLTYGLFSSADGSPLAWICICDVGLLTHLYCEVPYRGRGYGEYITKYCINDQLKRGKDVFCCICEDNIASLRLFRKLGFDVVGRGVWTYVKREPLTIANGK</sequence>
<feature type="domain" description="N-acetyltransferase" evidence="1">
    <location>
        <begin position="1"/>
        <end position="141"/>
    </location>
</feature>
<dbReference type="Pfam" id="PF08445">
    <property type="entry name" value="FR47"/>
    <property type="match status" value="1"/>
</dbReference>
<comment type="caution">
    <text evidence="2">The sequence shown here is derived from an EMBL/GenBank/DDBJ whole genome shotgun (WGS) entry which is preliminary data.</text>
</comment>
<evidence type="ECO:0000313" key="2">
    <source>
        <dbReference type="EMBL" id="GBP89860.1"/>
    </source>
</evidence>
<dbReference type="InterPro" id="IPR013653">
    <property type="entry name" value="GCN5-like_dom"/>
</dbReference>
<dbReference type="EMBL" id="BGZK01002038">
    <property type="protein sequence ID" value="GBP89860.1"/>
    <property type="molecule type" value="Genomic_DNA"/>
</dbReference>
<accession>A0A4C1ZPP3</accession>
<dbReference type="PANTHER" id="PTHR20958">
    <property type="entry name" value="GLYCINE N-ACYLTRANSFERASE-LIKE PROTEIN"/>
    <property type="match status" value="1"/>
</dbReference>
<dbReference type="OrthoDB" id="7305308at2759"/>
<gene>
    <name evidence="2" type="ORF">EVAR_62351_1</name>
</gene>
<dbReference type="Gene3D" id="3.40.630.30">
    <property type="match status" value="1"/>
</dbReference>
<reference evidence="2 3" key="1">
    <citation type="journal article" date="2019" name="Commun. Biol.">
        <title>The bagworm genome reveals a unique fibroin gene that provides high tensile strength.</title>
        <authorList>
            <person name="Kono N."/>
            <person name="Nakamura H."/>
            <person name="Ohtoshi R."/>
            <person name="Tomita M."/>
            <person name="Numata K."/>
            <person name="Arakawa K."/>
        </authorList>
    </citation>
    <scope>NUCLEOTIDE SEQUENCE [LARGE SCALE GENOMIC DNA]</scope>
</reference>
<dbReference type="AlphaFoldDB" id="A0A4C1ZPP3"/>
<dbReference type="PANTHER" id="PTHR20958:SF6">
    <property type="entry name" value="GLYCINE N-ACYLTRANSFERASE-LIKE PROTEIN"/>
    <property type="match status" value="1"/>
</dbReference>
<dbReference type="SUPFAM" id="SSF55729">
    <property type="entry name" value="Acyl-CoA N-acyltransferases (Nat)"/>
    <property type="match status" value="1"/>
</dbReference>